<organism evidence="3 4">
    <name type="scientific">Corynebacterium lujinxingii</name>
    <dbReference type="NCBI Taxonomy" id="2763010"/>
    <lineage>
        <taxon>Bacteria</taxon>
        <taxon>Bacillati</taxon>
        <taxon>Actinomycetota</taxon>
        <taxon>Actinomycetes</taxon>
        <taxon>Mycobacteriales</taxon>
        <taxon>Corynebacteriaceae</taxon>
        <taxon>Corynebacterium</taxon>
    </lineage>
</organism>
<proteinExistence type="predicted"/>
<accession>A0A7H0K0R1</accession>
<feature type="compositionally biased region" description="Basic and acidic residues" evidence="1">
    <location>
        <begin position="41"/>
        <end position="50"/>
    </location>
</feature>
<keyword evidence="5" id="KW-1185">Reference proteome</keyword>
<dbReference type="AlphaFoldDB" id="A0A7H0K0R1"/>
<dbReference type="Proteomes" id="UP000642876">
    <property type="component" value="Unassembled WGS sequence"/>
</dbReference>
<feature type="region of interest" description="Disordered" evidence="1">
    <location>
        <begin position="24"/>
        <end position="69"/>
    </location>
</feature>
<evidence type="ECO:0000313" key="2">
    <source>
        <dbReference type="EMBL" id="MBC3179378.1"/>
    </source>
</evidence>
<dbReference type="EMBL" id="CP061032">
    <property type="protein sequence ID" value="QNP90877.1"/>
    <property type="molecule type" value="Genomic_DNA"/>
</dbReference>
<dbReference type="RefSeq" id="WP_171194420.1">
    <property type="nucleotide sequence ID" value="NZ_CP061032.1"/>
</dbReference>
<protein>
    <submittedName>
        <fullName evidence="3">Uncharacterized protein</fullName>
    </submittedName>
</protein>
<name>A0A7H0K0R1_9CORY</name>
<evidence type="ECO:0000313" key="3">
    <source>
        <dbReference type="EMBL" id="QNP90877.1"/>
    </source>
</evidence>
<evidence type="ECO:0000256" key="1">
    <source>
        <dbReference type="SAM" id="MobiDB-lite"/>
    </source>
</evidence>
<dbReference type="Proteomes" id="UP000516235">
    <property type="component" value="Chromosome"/>
</dbReference>
<evidence type="ECO:0000313" key="4">
    <source>
        <dbReference type="Proteomes" id="UP000516235"/>
    </source>
</evidence>
<reference evidence="4 5" key="1">
    <citation type="submission" date="2020-08" db="EMBL/GenBank/DDBJ databases">
        <title>novel species in genus Corynebacterium.</title>
        <authorList>
            <person name="Zhang G."/>
        </authorList>
    </citation>
    <scope>NUCLEOTIDE SEQUENCE [LARGE SCALE GENOMIC DNA]</scope>
    <source>
        <strain evidence="4 5">zg-917</strain>
        <strain evidence="3">Zg-917</strain>
    </source>
</reference>
<dbReference type="KEGG" id="cluj:IAU68_03680"/>
<sequence>MAWMTKGLALDLLAILTNASQSAFDRIKEEPDQENWPPAEKTPDEPETPKQDPAPTPKPDAQEPPAVDNTADLLTEAKNLLQSISAAGGRDWIKTTLLPKFGVAKLSDVPADKLPALIEAAKNRKKETQ</sequence>
<gene>
    <name evidence="2" type="ORF">H7348_08705</name>
    <name evidence="3" type="ORF">IAU68_03680</name>
</gene>
<evidence type="ECO:0000313" key="5">
    <source>
        <dbReference type="Proteomes" id="UP000642876"/>
    </source>
</evidence>
<dbReference type="EMBL" id="JACMYE010000007">
    <property type="protein sequence ID" value="MBC3179378.1"/>
    <property type="molecule type" value="Genomic_DNA"/>
</dbReference>